<keyword evidence="2" id="KW-1185">Reference proteome</keyword>
<dbReference type="RefSeq" id="WP_284332588.1">
    <property type="nucleotide sequence ID" value="NZ_BSOA01000029.1"/>
</dbReference>
<protein>
    <recommendedName>
        <fullName evidence="3">AbiEi antitoxin C-terminal domain-containing protein</fullName>
    </recommendedName>
</protein>
<dbReference type="EMBL" id="BSOA01000029">
    <property type="protein sequence ID" value="GLQ89151.1"/>
    <property type="molecule type" value="Genomic_DNA"/>
</dbReference>
<evidence type="ECO:0000313" key="1">
    <source>
        <dbReference type="EMBL" id="GLQ89151.1"/>
    </source>
</evidence>
<dbReference type="Proteomes" id="UP001156627">
    <property type="component" value="Unassembled WGS sequence"/>
</dbReference>
<organism evidence="1 2">
    <name type="scientific">Dyella flagellata</name>
    <dbReference type="NCBI Taxonomy" id="1867833"/>
    <lineage>
        <taxon>Bacteria</taxon>
        <taxon>Pseudomonadati</taxon>
        <taxon>Pseudomonadota</taxon>
        <taxon>Gammaproteobacteria</taxon>
        <taxon>Lysobacterales</taxon>
        <taxon>Rhodanobacteraceae</taxon>
        <taxon>Dyella</taxon>
    </lineage>
</organism>
<reference evidence="2" key="1">
    <citation type="journal article" date="2019" name="Int. J. Syst. Evol. Microbiol.">
        <title>The Global Catalogue of Microorganisms (GCM) 10K type strain sequencing project: providing services to taxonomists for standard genome sequencing and annotation.</title>
        <authorList>
            <consortium name="The Broad Institute Genomics Platform"/>
            <consortium name="The Broad Institute Genome Sequencing Center for Infectious Disease"/>
            <person name="Wu L."/>
            <person name="Ma J."/>
        </authorList>
    </citation>
    <scope>NUCLEOTIDE SEQUENCE [LARGE SCALE GENOMIC DNA]</scope>
    <source>
        <strain evidence="2">NBRC 111981</strain>
    </source>
</reference>
<name>A0ABQ5XES6_9GAMM</name>
<sequence length="307" mass="34551">MPPAAPLSQQIALPNAVELLVRAEVTAPVLSEYDLARLVFGVVTTGLVEGRELKMTRREPRRSDFTYVRRVLIGRGVLNEDRSLPRSVLRTLAAARPDPEVILCSIDPFGYISHLSAMVYHGLSNRLPKLIFFTSPAAKQWRELADGRMKRDLGEALSQYQDADLPRLVRHKITKIQGLTLSVNQIAELGGGFRIAQDGLLRVSTLGRTYLDMLRRPDLCGGMSHVIEIFEESASRNLTLIVSELEKHGSKIDRVRAGYIIEERCGLSDSRIDAWVKDAQRGGSRRLDPEREYMPTFSERWMLSINV</sequence>
<evidence type="ECO:0000313" key="2">
    <source>
        <dbReference type="Proteomes" id="UP001156627"/>
    </source>
</evidence>
<evidence type="ECO:0008006" key="3">
    <source>
        <dbReference type="Google" id="ProtNLM"/>
    </source>
</evidence>
<comment type="caution">
    <text evidence="1">The sequence shown here is derived from an EMBL/GenBank/DDBJ whole genome shotgun (WGS) entry which is preliminary data.</text>
</comment>
<proteinExistence type="predicted"/>
<gene>
    <name evidence="1" type="ORF">GCM10007898_27230</name>
</gene>
<accession>A0ABQ5XES6</accession>